<evidence type="ECO:0000256" key="3">
    <source>
        <dbReference type="ARBA" id="ARBA00022630"/>
    </source>
</evidence>
<gene>
    <name evidence="8" type="ORF">GCM10023333_21510</name>
</gene>
<protein>
    <submittedName>
        <fullName evidence="8">Glycerol-3-phosphate dehydrogenase/oxidase</fullName>
    </submittedName>
</protein>
<evidence type="ECO:0000259" key="7">
    <source>
        <dbReference type="Pfam" id="PF01266"/>
    </source>
</evidence>
<dbReference type="InterPro" id="IPR000447">
    <property type="entry name" value="G3P_DH_FAD-dep"/>
</dbReference>
<keyword evidence="3" id="KW-0285">Flavoprotein</keyword>
<dbReference type="SUPFAM" id="SSF54373">
    <property type="entry name" value="FAD-linked reductases, C-terminal domain"/>
    <property type="match status" value="1"/>
</dbReference>
<comment type="caution">
    <text evidence="8">The sequence shown here is derived from an EMBL/GenBank/DDBJ whole genome shotgun (WGS) entry which is preliminary data.</text>
</comment>
<comment type="cofactor">
    <cofactor evidence="1">
        <name>FAD</name>
        <dbReference type="ChEBI" id="CHEBI:57692"/>
    </cofactor>
</comment>
<dbReference type="PANTHER" id="PTHR11985:SF35">
    <property type="entry name" value="ANAEROBIC GLYCEROL-3-PHOSPHATE DEHYDROGENASE SUBUNIT A"/>
    <property type="match status" value="1"/>
</dbReference>
<dbReference type="InterPro" id="IPR036188">
    <property type="entry name" value="FAD/NAD-bd_sf"/>
</dbReference>
<dbReference type="Gene3D" id="3.50.50.60">
    <property type="entry name" value="FAD/NAD(P)-binding domain"/>
    <property type="match status" value="1"/>
</dbReference>
<evidence type="ECO:0000256" key="1">
    <source>
        <dbReference type="ARBA" id="ARBA00001974"/>
    </source>
</evidence>
<dbReference type="SUPFAM" id="SSF51905">
    <property type="entry name" value="FAD/NAD(P)-binding domain"/>
    <property type="match status" value="1"/>
</dbReference>
<keyword evidence="4" id="KW-0274">FAD</keyword>
<evidence type="ECO:0000256" key="4">
    <source>
        <dbReference type="ARBA" id="ARBA00022827"/>
    </source>
</evidence>
<dbReference type="PRINTS" id="PR01001">
    <property type="entry name" value="FADG3PDH"/>
</dbReference>
<keyword evidence="9" id="KW-1185">Reference proteome</keyword>
<dbReference type="PANTHER" id="PTHR11985">
    <property type="entry name" value="GLYCEROL-3-PHOSPHATE DEHYDROGENASE"/>
    <property type="match status" value="1"/>
</dbReference>
<feature type="domain" description="FAD dependent oxidoreductase" evidence="7">
    <location>
        <begin position="23"/>
        <end position="369"/>
    </location>
</feature>
<keyword evidence="5" id="KW-0560">Oxidoreductase</keyword>
<evidence type="ECO:0000256" key="2">
    <source>
        <dbReference type="ARBA" id="ARBA00007330"/>
    </source>
</evidence>
<dbReference type="InterPro" id="IPR006076">
    <property type="entry name" value="FAD-dep_OxRdtase"/>
</dbReference>
<dbReference type="Proteomes" id="UP001499988">
    <property type="component" value="Unassembled WGS sequence"/>
</dbReference>
<evidence type="ECO:0000256" key="5">
    <source>
        <dbReference type="ARBA" id="ARBA00023002"/>
    </source>
</evidence>
<name>A0ABP9EUH0_9GAMM</name>
<evidence type="ECO:0000256" key="6">
    <source>
        <dbReference type="SAM" id="MobiDB-lite"/>
    </source>
</evidence>
<feature type="region of interest" description="Disordered" evidence="6">
    <location>
        <begin position="385"/>
        <end position="413"/>
    </location>
</feature>
<evidence type="ECO:0000313" key="8">
    <source>
        <dbReference type="EMBL" id="GAA4887770.1"/>
    </source>
</evidence>
<comment type="similarity">
    <text evidence="2">Belongs to the FAD-dependent glycerol-3-phosphate dehydrogenase family.</text>
</comment>
<dbReference type="Gene3D" id="3.30.9.10">
    <property type="entry name" value="D-Amino Acid Oxidase, subunit A, domain 2"/>
    <property type="match status" value="1"/>
</dbReference>
<proteinExistence type="inferred from homology"/>
<evidence type="ECO:0000313" key="9">
    <source>
        <dbReference type="Proteomes" id="UP001499988"/>
    </source>
</evidence>
<accession>A0ABP9EUH0</accession>
<sequence length="502" mass="55239">MLPNLSEAVATSRQAIAKTESYDLIVIGAGITGAGIARESARLGWKTLLLEQGDLASGTSNFSSKMVHGGLRYLIQGNWRLTREAAQARESLLQRWPDLVKPLPYYYLQNERSLITRFKLTAGLWLYHTLAAAEDAHRPRYLSPAALAEHFPALSFPTGTAASRYYDAICDDSALVLRTLQEAVNYGAQLSHYASVSELLTEGDRIAGVTVRLDQSQYTLPAKMVINATGVWADQFTSLPANLRLRPLRGSHLLFAAADLPLPAALTLQHPEDGRVVFCYPWAGGSVLGTTDLDHLADKCQPTQMSQEEQNYLLALLPQLGLKRSIKPIACWSGLRPVLAEQGDSQAPSQASREHLIWQQPGLVNITGGKLTTFASMAEEALAMAEQQGNLPPRSPQADTPLRPDKPSQAACPAGPLDAEALRYWSGAGAIERLSDLLLRRTRQGLILGRQLEPLQSQIEQLCQPLAWSSARWQQEWAHYWREFEHNHGCHDSLDASAKRSA</sequence>
<dbReference type="RefSeq" id="WP_345335389.1">
    <property type="nucleotide sequence ID" value="NZ_BAABJZ010000072.1"/>
</dbReference>
<dbReference type="EMBL" id="BAABJZ010000072">
    <property type="protein sequence ID" value="GAA4887770.1"/>
    <property type="molecule type" value="Genomic_DNA"/>
</dbReference>
<reference evidence="9" key="1">
    <citation type="journal article" date="2019" name="Int. J. Syst. Evol. Microbiol.">
        <title>The Global Catalogue of Microorganisms (GCM) 10K type strain sequencing project: providing services to taxonomists for standard genome sequencing and annotation.</title>
        <authorList>
            <consortium name="The Broad Institute Genomics Platform"/>
            <consortium name="The Broad Institute Genome Sequencing Center for Infectious Disease"/>
            <person name="Wu L."/>
            <person name="Ma J."/>
        </authorList>
    </citation>
    <scope>NUCLEOTIDE SEQUENCE [LARGE SCALE GENOMIC DNA]</scope>
    <source>
        <strain evidence="9">JCM 18401</strain>
    </source>
</reference>
<dbReference type="Pfam" id="PF01266">
    <property type="entry name" value="DAO"/>
    <property type="match status" value="1"/>
</dbReference>
<organism evidence="8 9">
    <name type="scientific">Ferrimonas pelagia</name>
    <dbReference type="NCBI Taxonomy" id="1177826"/>
    <lineage>
        <taxon>Bacteria</taxon>
        <taxon>Pseudomonadati</taxon>
        <taxon>Pseudomonadota</taxon>
        <taxon>Gammaproteobacteria</taxon>
        <taxon>Alteromonadales</taxon>
        <taxon>Ferrimonadaceae</taxon>
        <taxon>Ferrimonas</taxon>
    </lineage>
</organism>